<proteinExistence type="predicted"/>
<accession>A0A0F9BJF1</accession>
<sequence>MKELIKENSRSIEKRIAKALSSGCFDLSDHEDNFLLPKAVMTAVCKEMTSQWEPFSADYKILAKNIYRHI</sequence>
<reference evidence="1" key="1">
    <citation type="journal article" date="2015" name="Nature">
        <title>Complex archaea that bridge the gap between prokaryotes and eukaryotes.</title>
        <authorList>
            <person name="Spang A."/>
            <person name="Saw J.H."/>
            <person name="Jorgensen S.L."/>
            <person name="Zaremba-Niedzwiedzka K."/>
            <person name="Martijn J."/>
            <person name="Lind A.E."/>
            <person name="van Eijk R."/>
            <person name="Schleper C."/>
            <person name="Guy L."/>
            <person name="Ettema T.J."/>
        </authorList>
    </citation>
    <scope>NUCLEOTIDE SEQUENCE</scope>
</reference>
<gene>
    <name evidence="1" type="ORF">LCGC14_2782560</name>
</gene>
<dbReference type="EMBL" id="LAZR01051740">
    <property type="protein sequence ID" value="KKK84516.1"/>
    <property type="molecule type" value="Genomic_DNA"/>
</dbReference>
<comment type="caution">
    <text evidence="1">The sequence shown here is derived from an EMBL/GenBank/DDBJ whole genome shotgun (WGS) entry which is preliminary data.</text>
</comment>
<name>A0A0F9BJF1_9ZZZZ</name>
<dbReference type="AlphaFoldDB" id="A0A0F9BJF1"/>
<protein>
    <submittedName>
        <fullName evidence="1">Uncharacterized protein</fullName>
    </submittedName>
</protein>
<organism evidence="1">
    <name type="scientific">marine sediment metagenome</name>
    <dbReference type="NCBI Taxonomy" id="412755"/>
    <lineage>
        <taxon>unclassified sequences</taxon>
        <taxon>metagenomes</taxon>
        <taxon>ecological metagenomes</taxon>
    </lineage>
</organism>
<evidence type="ECO:0000313" key="1">
    <source>
        <dbReference type="EMBL" id="KKK84516.1"/>
    </source>
</evidence>